<comment type="caution">
    <text evidence="2">The sequence shown here is derived from an EMBL/GenBank/DDBJ whole genome shotgun (WGS) entry which is preliminary data.</text>
</comment>
<dbReference type="OrthoDB" id="9796171at2"/>
<keyword evidence="2" id="KW-0808">Transferase</keyword>
<evidence type="ECO:0000313" key="3">
    <source>
        <dbReference type="Proteomes" id="UP000261284"/>
    </source>
</evidence>
<dbReference type="Gene3D" id="3.40.630.30">
    <property type="match status" value="1"/>
</dbReference>
<accession>A0A3E1ND47</accession>
<dbReference type="InterPro" id="IPR016181">
    <property type="entry name" value="Acyl_CoA_acyltransferase"/>
</dbReference>
<name>A0A3E1ND47_9BACT</name>
<organism evidence="2 3">
    <name type="scientific">Deminuibacter soli</name>
    <dbReference type="NCBI Taxonomy" id="2291815"/>
    <lineage>
        <taxon>Bacteria</taxon>
        <taxon>Pseudomonadati</taxon>
        <taxon>Bacteroidota</taxon>
        <taxon>Chitinophagia</taxon>
        <taxon>Chitinophagales</taxon>
        <taxon>Chitinophagaceae</taxon>
        <taxon>Deminuibacter</taxon>
    </lineage>
</organism>
<dbReference type="RefSeq" id="WP_116849721.1">
    <property type="nucleotide sequence ID" value="NZ_QTJU01000015.1"/>
</dbReference>
<dbReference type="CDD" id="cd04301">
    <property type="entry name" value="NAT_SF"/>
    <property type="match status" value="1"/>
</dbReference>
<sequence length="143" mass="15647">MQTILIKKVSDKEALEQASAVRYEVFVHGQGVPASLETAHDDMAVHFLALADGVPAGAARYRRMPDGVKLERIAVLPAHRGKKIGDALVKAMLRDLPAGTPVYLYSQVAVTDLYLKNDFEMVGDEFEEAGIKHIKMVWKGGGE</sequence>
<evidence type="ECO:0000313" key="2">
    <source>
        <dbReference type="EMBL" id="RFM25761.1"/>
    </source>
</evidence>
<dbReference type="Pfam" id="PF13673">
    <property type="entry name" value="Acetyltransf_10"/>
    <property type="match status" value="1"/>
</dbReference>
<proteinExistence type="predicted"/>
<dbReference type="AlphaFoldDB" id="A0A3E1ND47"/>
<keyword evidence="3" id="KW-1185">Reference proteome</keyword>
<dbReference type="InterPro" id="IPR000182">
    <property type="entry name" value="GNAT_dom"/>
</dbReference>
<dbReference type="PROSITE" id="PS51186">
    <property type="entry name" value="GNAT"/>
    <property type="match status" value="1"/>
</dbReference>
<dbReference type="EMBL" id="QTJU01000015">
    <property type="protein sequence ID" value="RFM25761.1"/>
    <property type="molecule type" value="Genomic_DNA"/>
</dbReference>
<reference evidence="2 3" key="1">
    <citation type="submission" date="2018-08" db="EMBL/GenBank/DDBJ databases">
        <title>Chitinophagaceae sp. K23C18032701, a novel bacterium isolated from forest soil.</title>
        <authorList>
            <person name="Wang C."/>
        </authorList>
    </citation>
    <scope>NUCLEOTIDE SEQUENCE [LARGE SCALE GENOMIC DNA]</scope>
    <source>
        <strain evidence="2 3">K23C18032701</strain>
    </source>
</reference>
<protein>
    <submittedName>
        <fullName evidence="2">GNAT family N-acetyltransferase</fullName>
    </submittedName>
</protein>
<feature type="domain" description="N-acetyltransferase" evidence="1">
    <location>
        <begin position="4"/>
        <end position="141"/>
    </location>
</feature>
<evidence type="ECO:0000259" key="1">
    <source>
        <dbReference type="PROSITE" id="PS51186"/>
    </source>
</evidence>
<dbReference type="SUPFAM" id="SSF55729">
    <property type="entry name" value="Acyl-CoA N-acyltransferases (Nat)"/>
    <property type="match status" value="1"/>
</dbReference>
<dbReference type="Proteomes" id="UP000261284">
    <property type="component" value="Unassembled WGS sequence"/>
</dbReference>
<gene>
    <name evidence="2" type="ORF">DXN05_23300</name>
</gene>
<dbReference type="GO" id="GO:0016747">
    <property type="term" value="F:acyltransferase activity, transferring groups other than amino-acyl groups"/>
    <property type="evidence" value="ECO:0007669"/>
    <property type="project" value="InterPro"/>
</dbReference>